<feature type="domain" description="vWA-MoxR associated protein N-terminal HTH" evidence="1">
    <location>
        <begin position="2"/>
        <end position="86"/>
    </location>
</feature>
<reference evidence="2" key="1">
    <citation type="submission" date="2020-10" db="EMBL/GenBank/DDBJ databases">
        <authorList>
            <person name="Castelo-Branco R."/>
            <person name="Eusebio N."/>
            <person name="Adriana R."/>
            <person name="Vieira A."/>
            <person name="Brugerolle De Fraissinette N."/>
            <person name="Rezende De Castro R."/>
            <person name="Schneider M.P."/>
            <person name="Vasconcelos V."/>
            <person name="Leao P.N."/>
        </authorList>
    </citation>
    <scope>NUCLEOTIDE SEQUENCE</scope>
    <source>
        <strain evidence="2">LEGE 11479</strain>
    </source>
</reference>
<evidence type="ECO:0000259" key="1">
    <source>
        <dbReference type="Pfam" id="PF26355"/>
    </source>
</evidence>
<evidence type="ECO:0000313" key="2">
    <source>
        <dbReference type="EMBL" id="MBE9068897.1"/>
    </source>
</evidence>
<name>A0A928ZWQ5_LEPEC</name>
<evidence type="ECO:0000313" key="3">
    <source>
        <dbReference type="Proteomes" id="UP000615026"/>
    </source>
</evidence>
<dbReference type="AlphaFoldDB" id="A0A928ZWQ5"/>
<dbReference type="SUPFAM" id="SSF52540">
    <property type="entry name" value="P-loop containing nucleoside triphosphate hydrolases"/>
    <property type="match status" value="1"/>
</dbReference>
<dbReference type="RefSeq" id="WP_193994822.1">
    <property type="nucleotide sequence ID" value="NZ_JADEXP010000211.1"/>
</dbReference>
<accession>A0A928ZWQ5</accession>
<protein>
    <submittedName>
        <fullName evidence="2">AAA-like domain-containing protein</fullName>
    </submittedName>
</protein>
<gene>
    <name evidence="2" type="ORF">IQ260_19830</name>
</gene>
<organism evidence="2 3">
    <name type="scientific">Leptolyngbya cf. ectocarpi LEGE 11479</name>
    <dbReference type="NCBI Taxonomy" id="1828722"/>
    <lineage>
        <taxon>Bacteria</taxon>
        <taxon>Bacillati</taxon>
        <taxon>Cyanobacteriota</taxon>
        <taxon>Cyanophyceae</taxon>
        <taxon>Leptolyngbyales</taxon>
        <taxon>Leptolyngbyaceae</taxon>
        <taxon>Leptolyngbya group</taxon>
        <taxon>Leptolyngbya</taxon>
    </lineage>
</organism>
<sequence length="452" mass="50806">MMDMERAIAAANHAMVRHLGRHLSDVETEILKGSWQGQTYDQIASASGYSDSYLRRDVGTKFWKALSQSLGETVSKNNFKEALRRHAEQVLEPTVPVGSSAVVPNISPNIAPNIAPASAAVPPPYIEREPLESICRDTLCQPGSLVRVKAPSLMGKTLLMDHVLTQLEAKGLRTVRISLELADRQVHFANLNRFLRWLCINITRSLALSNELDDYWDEEGMGSKVSCSTYVEEYLLASSDAPLVLCLDDVDLLFPYPEIYEDFFGLLRSWYEMARTRSRPLWKQLRLAIVHSTDVYIPLNINQSPFNVGVPIEITEFTPEQIERFASLHGLPASLDLTPLMAMVGGHPYLLEQAFDFLKTHPKESLESLLTAAPTETGIYANHLREHWIALRDTPALINTLRQVVETHESIVLEPVQAHQLHSMGIVKLTGNIAEPRCQLYRQYFHTQLGNG</sequence>
<dbReference type="Pfam" id="PF14516">
    <property type="entry name" value="AAA_35"/>
    <property type="match status" value="1"/>
</dbReference>
<dbReference type="Proteomes" id="UP000615026">
    <property type="component" value="Unassembled WGS sequence"/>
</dbReference>
<dbReference type="InterPro" id="IPR058651">
    <property type="entry name" value="HTH_VMAP-M9"/>
</dbReference>
<dbReference type="EMBL" id="JADEXP010000211">
    <property type="protein sequence ID" value="MBE9068897.1"/>
    <property type="molecule type" value="Genomic_DNA"/>
</dbReference>
<keyword evidence="3" id="KW-1185">Reference proteome</keyword>
<dbReference type="Gene3D" id="3.40.50.300">
    <property type="entry name" value="P-loop containing nucleotide triphosphate hydrolases"/>
    <property type="match status" value="1"/>
</dbReference>
<comment type="caution">
    <text evidence="2">The sequence shown here is derived from an EMBL/GenBank/DDBJ whole genome shotgun (WGS) entry which is preliminary data.</text>
</comment>
<dbReference type="Pfam" id="PF26355">
    <property type="entry name" value="HTH_VMAP-M9"/>
    <property type="match status" value="1"/>
</dbReference>
<dbReference type="InterPro" id="IPR027417">
    <property type="entry name" value="P-loop_NTPase"/>
</dbReference>
<proteinExistence type="predicted"/>